<dbReference type="Proteomes" id="UP000549394">
    <property type="component" value="Unassembled WGS sequence"/>
</dbReference>
<keyword evidence="7" id="KW-0544">Nucleosome core</keyword>
<comment type="subcellular location">
    <subcellularLocation>
        <location evidence="2">Chromosome</location>
    </subcellularLocation>
    <subcellularLocation>
        <location evidence="1">Nucleus</location>
    </subcellularLocation>
</comment>
<evidence type="ECO:0000256" key="1">
    <source>
        <dbReference type="ARBA" id="ARBA00004123"/>
    </source>
</evidence>
<dbReference type="OrthoDB" id="842664at2759"/>
<proteinExistence type="inferred from homology"/>
<dbReference type="GO" id="GO:0030527">
    <property type="term" value="F:structural constituent of chromatin"/>
    <property type="evidence" value="ECO:0007669"/>
    <property type="project" value="InterPro"/>
</dbReference>
<dbReference type="PANTHER" id="PTHR45810:SF17">
    <property type="entry name" value="HISTONE H3-LIKE CENTROMERIC PROTEIN A"/>
    <property type="match status" value="1"/>
</dbReference>
<dbReference type="PANTHER" id="PTHR45810">
    <property type="entry name" value="HISTONE H3.2"/>
    <property type="match status" value="1"/>
</dbReference>
<dbReference type="InterPro" id="IPR000164">
    <property type="entry name" value="Histone_H3/CENP-A"/>
</dbReference>
<dbReference type="SUPFAM" id="SSF47113">
    <property type="entry name" value="Histone-fold"/>
    <property type="match status" value="1"/>
</dbReference>
<evidence type="ECO:0000313" key="10">
    <source>
        <dbReference type="Proteomes" id="UP000549394"/>
    </source>
</evidence>
<dbReference type="FunFam" id="1.10.20.10:FF:000085">
    <property type="entry name" value="Histone H3.2"/>
    <property type="match status" value="1"/>
</dbReference>
<evidence type="ECO:0000256" key="6">
    <source>
        <dbReference type="ARBA" id="ARBA00023242"/>
    </source>
</evidence>
<keyword evidence="6" id="KW-0539">Nucleus</keyword>
<dbReference type="Pfam" id="PF00125">
    <property type="entry name" value="Histone"/>
    <property type="match status" value="1"/>
</dbReference>
<evidence type="ECO:0000256" key="4">
    <source>
        <dbReference type="ARBA" id="ARBA00022454"/>
    </source>
</evidence>
<evidence type="ECO:0000259" key="8">
    <source>
        <dbReference type="Pfam" id="PF00125"/>
    </source>
</evidence>
<dbReference type="GO" id="GO:0003677">
    <property type="term" value="F:DNA binding"/>
    <property type="evidence" value="ECO:0007669"/>
    <property type="project" value="UniProtKB-KW"/>
</dbReference>
<accession>A0A7I8VI95</accession>
<dbReference type="GO" id="GO:0005634">
    <property type="term" value="C:nucleus"/>
    <property type="evidence" value="ECO:0007669"/>
    <property type="project" value="UniProtKB-SubCell"/>
</dbReference>
<keyword evidence="5" id="KW-0238">DNA-binding</keyword>
<dbReference type="GO" id="GO:0000786">
    <property type="term" value="C:nucleosome"/>
    <property type="evidence" value="ECO:0007669"/>
    <property type="project" value="UniProtKB-KW"/>
</dbReference>
<gene>
    <name evidence="9" type="ORF">DGYR_LOCUS4628</name>
</gene>
<dbReference type="InterPro" id="IPR009072">
    <property type="entry name" value="Histone-fold"/>
</dbReference>
<comment type="caution">
    <text evidence="9">The sequence shown here is derived from an EMBL/GenBank/DDBJ whole genome shotgun (WGS) entry which is preliminary data.</text>
</comment>
<keyword evidence="4" id="KW-0158">Chromosome</keyword>
<evidence type="ECO:0000313" key="9">
    <source>
        <dbReference type="EMBL" id="CAD5115945.1"/>
    </source>
</evidence>
<protein>
    <submittedName>
        <fullName evidence="9">DgyrCDS4875</fullName>
    </submittedName>
</protein>
<name>A0A7I8VI95_9ANNE</name>
<dbReference type="EMBL" id="CAJFCJ010000006">
    <property type="protein sequence ID" value="CAD5115945.1"/>
    <property type="molecule type" value="Genomic_DNA"/>
</dbReference>
<dbReference type="SMART" id="SM00428">
    <property type="entry name" value="H3"/>
    <property type="match status" value="1"/>
</dbReference>
<evidence type="ECO:0000256" key="7">
    <source>
        <dbReference type="ARBA" id="ARBA00023269"/>
    </source>
</evidence>
<dbReference type="GO" id="GO:0046982">
    <property type="term" value="F:protein heterodimerization activity"/>
    <property type="evidence" value="ECO:0007669"/>
    <property type="project" value="InterPro"/>
</dbReference>
<evidence type="ECO:0000256" key="5">
    <source>
        <dbReference type="ARBA" id="ARBA00023125"/>
    </source>
</evidence>
<feature type="domain" description="Core Histone H2A/H2B/H3" evidence="8">
    <location>
        <begin position="33"/>
        <end position="123"/>
    </location>
</feature>
<dbReference type="PRINTS" id="PR00622">
    <property type="entry name" value="HISTONEH3"/>
</dbReference>
<evidence type="ECO:0000256" key="3">
    <source>
        <dbReference type="ARBA" id="ARBA00010343"/>
    </source>
</evidence>
<dbReference type="InterPro" id="IPR007125">
    <property type="entry name" value="H2A/H2B/H3"/>
</dbReference>
<comment type="similarity">
    <text evidence="3">Belongs to the histone H3 family.</text>
</comment>
<organism evidence="9 10">
    <name type="scientific">Dimorphilus gyrociliatus</name>
    <dbReference type="NCBI Taxonomy" id="2664684"/>
    <lineage>
        <taxon>Eukaryota</taxon>
        <taxon>Metazoa</taxon>
        <taxon>Spiralia</taxon>
        <taxon>Lophotrochozoa</taxon>
        <taxon>Annelida</taxon>
        <taxon>Polychaeta</taxon>
        <taxon>Polychaeta incertae sedis</taxon>
        <taxon>Dinophilidae</taxon>
        <taxon>Dimorphilus</taxon>
    </lineage>
</organism>
<dbReference type="AlphaFoldDB" id="A0A7I8VI95"/>
<sequence length="130" mass="15333">MVRRKQAILHKVSQSKKDKGRIIGGAVRRRYRPGVKALMQIREFQRSTKLLIRRLPFARVVREVTQEMFQGNCDFRWQVVAIMALQEAAENFLVTLLADSYLCTLHAKRVTLKVEDIRLCRRIRGVQHMW</sequence>
<evidence type="ECO:0000256" key="2">
    <source>
        <dbReference type="ARBA" id="ARBA00004286"/>
    </source>
</evidence>
<reference evidence="9 10" key="1">
    <citation type="submission" date="2020-08" db="EMBL/GenBank/DDBJ databases">
        <authorList>
            <person name="Hejnol A."/>
        </authorList>
    </citation>
    <scope>NUCLEOTIDE SEQUENCE [LARGE SCALE GENOMIC DNA]</scope>
</reference>
<dbReference type="CDD" id="cd22911">
    <property type="entry name" value="HFD_H3"/>
    <property type="match status" value="1"/>
</dbReference>
<dbReference type="Gene3D" id="1.10.20.10">
    <property type="entry name" value="Histone, subunit A"/>
    <property type="match status" value="1"/>
</dbReference>
<keyword evidence="10" id="KW-1185">Reference proteome</keyword>